<dbReference type="InterPro" id="IPR000683">
    <property type="entry name" value="Gfo/Idh/MocA-like_OxRdtase_N"/>
</dbReference>
<evidence type="ECO:0000256" key="9">
    <source>
        <dbReference type="ARBA" id="ARBA00047423"/>
    </source>
</evidence>
<comment type="similarity">
    <text evidence="1">Belongs to the Gfo/Idh/MocA family.</text>
</comment>
<evidence type="ECO:0000313" key="13">
    <source>
        <dbReference type="EMBL" id="GAV02548.1"/>
    </source>
</evidence>
<evidence type="ECO:0000259" key="12">
    <source>
        <dbReference type="Pfam" id="PF22725"/>
    </source>
</evidence>
<dbReference type="EMBL" id="BDGG01000008">
    <property type="protein sequence ID" value="GAV02548.1"/>
    <property type="molecule type" value="Genomic_DNA"/>
</dbReference>
<evidence type="ECO:0000256" key="1">
    <source>
        <dbReference type="ARBA" id="ARBA00010928"/>
    </source>
</evidence>
<dbReference type="AlphaFoldDB" id="A0A1D1VS36"/>
<evidence type="ECO:0000256" key="3">
    <source>
        <dbReference type="ARBA" id="ARBA00038853"/>
    </source>
</evidence>
<evidence type="ECO:0000256" key="7">
    <source>
        <dbReference type="ARBA" id="ARBA00042988"/>
    </source>
</evidence>
<accession>A0A1D1VS36</accession>
<dbReference type="EC" id="1.3.1.20" evidence="3"/>
<dbReference type="EC" id="1.1.1.179" evidence="4"/>
<comment type="catalytic activity">
    <reaction evidence="9">
        <text>(1R,2R)-1,2-dihydrobenzene-1,2-diol + NADP(+) = catechol + NADPH + H(+)</text>
        <dbReference type="Rhea" id="RHEA:16729"/>
        <dbReference type="ChEBI" id="CHEBI:10702"/>
        <dbReference type="ChEBI" id="CHEBI:15378"/>
        <dbReference type="ChEBI" id="CHEBI:18135"/>
        <dbReference type="ChEBI" id="CHEBI:57783"/>
        <dbReference type="ChEBI" id="CHEBI:58349"/>
        <dbReference type="EC" id="1.3.1.20"/>
    </reaction>
</comment>
<gene>
    <name evidence="13" type="primary">RvY_13095-1</name>
    <name evidence="13" type="synonym">RvY_13095.1</name>
    <name evidence="13" type="ORF">RvY_13095</name>
</gene>
<dbReference type="InterPro" id="IPR055170">
    <property type="entry name" value="GFO_IDH_MocA-like_dom"/>
</dbReference>
<dbReference type="OrthoDB" id="2129491at2759"/>
<evidence type="ECO:0000256" key="8">
    <source>
        <dbReference type="ARBA" id="ARBA00043025"/>
    </source>
</evidence>
<dbReference type="InterPro" id="IPR050984">
    <property type="entry name" value="Gfo/Idh/MocA_domain"/>
</dbReference>
<dbReference type="GO" id="GO:0047837">
    <property type="term" value="F:D-xylose 1-dehydrogenase (NADP+) activity"/>
    <property type="evidence" value="ECO:0007669"/>
    <property type="project" value="UniProtKB-EC"/>
</dbReference>
<dbReference type="PANTHER" id="PTHR22604:SF105">
    <property type="entry name" value="TRANS-1,2-DIHYDROBENZENE-1,2-DIOL DEHYDROGENASE"/>
    <property type="match status" value="1"/>
</dbReference>
<keyword evidence="14" id="KW-1185">Reference proteome</keyword>
<reference evidence="13 14" key="1">
    <citation type="journal article" date="2016" name="Nat. Commun.">
        <title>Extremotolerant tardigrade genome and improved radiotolerance of human cultured cells by tardigrade-unique protein.</title>
        <authorList>
            <person name="Hashimoto T."/>
            <person name="Horikawa D.D."/>
            <person name="Saito Y."/>
            <person name="Kuwahara H."/>
            <person name="Kozuka-Hata H."/>
            <person name="Shin-I T."/>
            <person name="Minakuchi Y."/>
            <person name="Ohishi K."/>
            <person name="Motoyama A."/>
            <person name="Aizu T."/>
            <person name="Enomoto A."/>
            <person name="Kondo K."/>
            <person name="Tanaka S."/>
            <person name="Hara Y."/>
            <person name="Koshikawa S."/>
            <person name="Sagara H."/>
            <person name="Miura T."/>
            <person name="Yokobori S."/>
            <person name="Miyagawa K."/>
            <person name="Suzuki Y."/>
            <person name="Kubo T."/>
            <person name="Oyama M."/>
            <person name="Kohara Y."/>
            <person name="Fujiyama A."/>
            <person name="Arakawa K."/>
            <person name="Katayama T."/>
            <person name="Toyoda A."/>
            <person name="Kunieda T."/>
        </authorList>
    </citation>
    <scope>NUCLEOTIDE SEQUENCE [LARGE SCALE GENOMIC DNA]</scope>
    <source>
        <strain evidence="13 14">YOKOZUNA-1</strain>
    </source>
</reference>
<dbReference type="Gene3D" id="3.30.360.10">
    <property type="entry name" value="Dihydrodipicolinate Reductase, domain 2"/>
    <property type="match status" value="1"/>
</dbReference>
<name>A0A1D1VS36_RAMVA</name>
<dbReference type="GO" id="GO:0047115">
    <property type="term" value="F:trans-1,2-dihydrobenzene-1,2-diol dehydrogenase activity"/>
    <property type="evidence" value="ECO:0007669"/>
    <property type="project" value="UniProtKB-EC"/>
</dbReference>
<protein>
    <recommendedName>
        <fullName evidence="5">Trans-1,2-dihydrobenzene-1,2-diol dehydrogenase</fullName>
        <ecNumber evidence="4">1.1.1.179</ecNumber>
        <ecNumber evidence="3">1.3.1.20</ecNumber>
    </recommendedName>
    <alternativeName>
        <fullName evidence="8">D-xylose 1-dehydrogenase</fullName>
    </alternativeName>
    <alternativeName>
        <fullName evidence="7">D-xylose-NADP dehydrogenase</fullName>
    </alternativeName>
    <alternativeName>
        <fullName evidence="6">Dimeric dihydrodiol dehydrogenase</fullName>
    </alternativeName>
</protein>
<evidence type="ECO:0000256" key="4">
    <source>
        <dbReference type="ARBA" id="ARBA00038984"/>
    </source>
</evidence>
<dbReference type="Pfam" id="PF22725">
    <property type="entry name" value="GFO_IDH_MocA_C3"/>
    <property type="match status" value="1"/>
</dbReference>
<feature type="domain" description="GFO/IDH/MocA-like oxidoreductase" evidence="12">
    <location>
        <begin position="133"/>
        <end position="248"/>
    </location>
</feature>
<proteinExistence type="inferred from homology"/>
<dbReference type="SUPFAM" id="SSF55347">
    <property type="entry name" value="Glyceraldehyde-3-phosphate dehydrogenase-like, C-terminal domain"/>
    <property type="match status" value="1"/>
</dbReference>
<organism evidence="13 14">
    <name type="scientific">Ramazzottius varieornatus</name>
    <name type="common">Water bear</name>
    <name type="synonym">Tardigrade</name>
    <dbReference type="NCBI Taxonomy" id="947166"/>
    <lineage>
        <taxon>Eukaryota</taxon>
        <taxon>Metazoa</taxon>
        <taxon>Ecdysozoa</taxon>
        <taxon>Tardigrada</taxon>
        <taxon>Eutardigrada</taxon>
        <taxon>Parachela</taxon>
        <taxon>Hypsibioidea</taxon>
        <taxon>Ramazzottiidae</taxon>
        <taxon>Ramazzottius</taxon>
    </lineage>
</organism>
<dbReference type="STRING" id="947166.A0A1D1VS36"/>
<evidence type="ECO:0000256" key="6">
    <source>
        <dbReference type="ARBA" id="ARBA00042926"/>
    </source>
</evidence>
<dbReference type="Proteomes" id="UP000186922">
    <property type="component" value="Unassembled WGS sequence"/>
</dbReference>
<dbReference type="SUPFAM" id="SSF51735">
    <property type="entry name" value="NAD(P)-binding Rossmann-fold domains"/>
    <property type="match status" value="1"/>
</dbReference>
<dbReference type="GO" id="GO:0000166">
    <property type="term" value="F:nucleotide binding"/>
    <property type="evidence" value="ECO:0007669"/>
    <property type="project" value="InterPro"/>
</dbReference>
<feature type="domain" description="Gfo/Idh/MocA-like oxidoreductase N-terminal" evidence="11">
    <location>
        <begin position="4"/>
        <end position="122"/>
    </location>
</feature>
<dbReference type="Gene3D" id="3.40.50.720">
    <property type="entry name" value="NAD(P)-binding Rossmann-like Domain"/>
    <property type="match status" value="1"/>
</dbReference>
<sequence length="345" mass="39079">MAPLRWGFMGAGKISNDFAAAIDTFSKDEHMKVAVAAREKHNAEAFAKKFGFEKSYDSYESLAKDPDVDIVYIGTVHPKHYELCKLCIENNKHILCEKPLTIRLEHTQTLIKLAEAKGKFFQEAVWSRFFPIYERIRQEIKAGSLGEINLVTAVFGFNDQQTSRLMRKDLGGSSLMDIGGYTIQFALQVYGPEMPEKIRAVAIKNDYDIDVSLAIMLQWKNGKIAQLTSSFLAKMDSSAHIWGSDGSLKVHEPFHCPDQMTLKGKVEKHSLPSVKHSLEFPNGQGMVYEVQEVKRCIDNGLTESPYFTHKETLIIAQIEDEIKKQIGLSFEEIYSTDKETWIEAV</sequence>
<evidence type="ECO:0000259" key="11">
    <source>
        <dbReference type="Pfam" id="PF01408"/>
    </source>
</evidence>
<dbReference type="InterPro" id="IPR036291">
    <property type="entry name" value="NAD(P)-bd_dom_sf"/>
</dbReference>
<dbReference type="PANTHER" id="PTHR22604">
    <property type="entry name" value="OXIDOREDUCTASES"/>
    <property type="match status" value="1"/>
</dbReference>
<evidence type="ECO:0000256" key="10">
    <source>
        <dbReference type="ARBA" id="ARBA00049233"/>
    </source>
</evidence>
<comment type="catalytic activity">
    <reaction evidence="10">
        <text>D-xylose + NADP(+) = D-xylono-1,5-lactone + NADPH + H(+)</text>
        <dbReference type="Rhea" id="RHEA:22000"/>
        <dbReference type="ChEBI" id="CHEBI:15378"/>
        <dbReference type="ChEBI" id="CHEBI:15867"/>
        <dbReference type="ChEBI" id="CHEBI:53455"/>
        <dbReference type="ChEBI" id="CHEBI:57783"/>
        <dbReference type="ChEBI" id="CHEBI:58349"/>
        <dbReference type="EC" id="1.1.1.179"/>
    </reaction>
</comment>
<evidence type="ECO:0000256" key="2">
    <source>
        <dbReference type="ARBA" id="ARBA00023002"/>
    </source>
</evidence>
<dbReference type="Pfam" id="PF01408">
    <property type="entry name" value="GFO_IDH_MocA"/>
    <property type="match status" value="1"/>
</dbReference>
<comment type="caution">
    <text evidence="13">The sequence shown here is derived from an EMBL/GenBank/DDBJ whole genome shotgun (WGS) entry which is preliminary data.</text>
</comment>
<keyword evidence="2" id="KW-0560">Oxidoreductase</keyword>
<evidence type="ECO:0000313" key="14">
    <source>
        <dbReference type="Proteomes" id="UP000186922"/>
    </source>
</evidence>
<evidence type="ECO:0000256" key="5">
    <source>
        <dbReference type="ARBA" id="ARBA00040603"/>
    </source>
</evidence>